<keyword evidence="1" id="KW-0732">Signal</keyword>
<organism evidence="3 4">
    <name type="scientific">Adineta steineri</name>
    <dbReference type="NCBI Taxonomy" id="433720"/>
    <lineage>
        <taxon>Eukaryota</taxon>
        <taxon>Metazoa</taxon>
        <taxon>Spiralia</taxon>
        <taxon>Gnathifera</taxon>
        <taxon>Rotifera</taxon>
        <taxon>Eurotatoria</taxon>
        <taxon>Bdelloidea</taxon>
        <taxon>Adinetida</taxon>
        <taxon>Adinetidae</taxon>
        <taxon>Adineta</taxon>
    </lineage>
</organism>
<dbReference type="InterPro" id="IPR028994">
    <property type="entry name" value="Integrin_alpha_N"/>
</dbReference>
<evidence type="ECO:0000256" key="1">
    <source>
        <dbReference type="ARBA" id="ARBA00022729"/>
    </source>
</evidence>
<comment type="caution">
    <text evidence="3">The sequence shown here is derived from an EMBL/GenBank/DDBJ whole genome shotgun (WGS) entry which is preliminary data.</text>
</comment>
<proteinExistence type="predicted"/>
<feature type="transmembrane region" description="Helical" evidence="2">
    <location>
        <begin position="814"/>
        <end position="836"/>
    </location>
</feature>
<dbReference type="SUPFAM" id="SSF69318">
    <property type="entry name" value="Integrin alpha N-terminal domain"/>
    <property type="match status" value="2"/>
</dbReference>
<dbReference type="OrthoDB" id="10374871at2759"/>
<dbReference type="Gene3D" id="2.130.10.130">
    <property type="entry name" value="Integrin alpha, N-terminal"/>
    <property type="match status" value="2"/>
</dbReference>
<protein>
    <submittedName>
        <fullName evidence="3">Uncharacterized protein</fullName>
    </submittedName>
</protein>
<feature type="transmembrane region" description="Helical" evidence="2">
    <location>
        <begin position="940"/>
        <end position="957"/>
    </location>
</feature>
<dbReference type="EMBL" id="CAJNON010000428">
    <property type="protein sequence ID" value="CAF1257707.1"/>
    <property type="molecule type" value="Genomic_DNA"/>
</dbReference>
<accession>A0A815AHZ0</accession>
<feature type="transmembrane region" description="Helical" evidence="2">
    <location>
        <begin position="43"/>
        <end position="61"/>
    </location>
</feature>
<evidence type="ECO:0000256" key="2">
    <source>
        <dbReference type="SAM" id="Phobius"/>
    </source>
</evidence>
<keyword evidence="2" id="KW-0812">Transmembrane</keyword>
<name>A0A815AHZ0_9BILA</name>
<keyword evidence="2" id="KW-0472">Membrane</keyword>
<sequence>MSISEKLCYFFNFLKSYLSRLNLFNTESEDEIIIQNERRTTRLYLILMILSMIIFLLYYSIVFNTQIIEIESPSFEEYSRIKEEPSLQCLCTNISIKYGLFIEIEPIYHQICRSDLVSEEWINHLFDLYDQSWNKSTEIDFRRIGVFQFQTLRHLCQLAKDTLNKSLQSFRNTGFIQSQLILPETFEAQIDYLTKGFIDETPKSFLRTLNFMQDITAQSLFMTGASITSVRPVLQPRLEDRGFVPYPGINYTFTDNFTCICSSLTATNCMGLTTFDNDIVPGFQTGCYMLSTLMNSTLEAFHNQTFIDKLSNSSHIFKKLNSSISHEKIVMLLKQMFVEDWSNETLYNKYFHSCAPKSCSYKKTQRYSFWKILLILIGLFNGLSMILRILTPFIMKIWPFLRKKICRPISPTTEATVNFDTPAPAASIKTKIKRFSQSIKRKFVELNLFKSIPRSTDEFILRQQRHQTRLYLILLLLTLIILTFYAIFEPHINSITIESPSITTYNELNNNNKYSLTLDCPCRETTLEYQQFLTDIQVKYHEICSSEFISSRWLHLQFIQSPIRTFFTHDIRYQSQIHFQLLSTLCHIAKQTVNDSLQSLNRTKFITQNVILRSSFETQWNLIIEQFKRTLPESYRRTVQLMEVNTDINQLIVPLTSIIKPLASSVEVFDPITGVIEVIYSNEILFHFTPSLNPKDVLVSNGNFERSDFIKFIPGMIQTRSPLRSVLLSTLECFYNDTCLSWIRNEIDSRISPTNFSTLNLSLLAENESQYDRIQILVDKIFIQSFNYQISYESYFNQCHPIRCQYTYQNRFDIMYIITTITSLLGGLNFILRLLIPSIIKLSYYIWFKIISQRQNTIRTFTATISNRRVKVLTSLHPSNRTVETILSQLFVEEWNENISFALYYEKCAPEFCQYSYPITFNGIYFLTKTLAIFSGLTKILRYVVSFIAFLVIKLLSWRKKKKTKIRPQSDNDIQSTLPDLPVTTIELNDISDQPEQIVSYSRRDWNKKQEIYIDNGIDNNFDNYNQRICSMTLTYQSDPYSIGRDPKSFIIRDFNGDSYLDLAVTNYDDHTFSILFGNKNGTFQTQEVYPTGNGTYPWGIASADFNNDTFLDIAIALSITKQIAFFFGTASNGSFSRVPHIEVACYNMVDNIYMDNKVRLIEVNDLNNDGFIDLLVICKDPEDDTDSFYNLFNQGNGSAYRSALLYRYFPRNTDSVVFGDFNNDGKQNDLSLCSLEKKVEIFYDINSDDAFTKKPNRYSVSIYGILQSIIRGRFNDDEFNDLALIAPESNTLHVLLNSGNKSFLQQIYHIDNYPVSITQINFNNDSIDDLAILTRNQTVSIYLGSKLGIFFQENIISFQLLLNHTGTCFQSVKAADLNQDGKDDLLFIDPDAQTIGVSLNINCNKHF</sequence>
<gene>
    <name evidence="3" type="ORF">VCS650_LOCUS28692</name>
</gene>
<feature type="transmembrane region" description="Helical" evidence="2">
    <location>
        <begin position="369"/>
        <end position="394"/>
    </location>
</feature>
<dbReference type="Proteomes" id="UP000663891">
    <property type="component" value="Unassembled WGS sequence"/>
</dbReference>
<dbReference type="PANTHER" id="PTHR46580">
    <property type="entry name" value="SENSOR KINASE-RELATED"/>
    <property type="match status" value="1"/>
</dbReference>
<evidence type="ECO:0000313" key="4">
    <source>
        <dbReference type="Proteomes" id="UP000663891"/>
    </source>
</evidence>
<feature type="transmembrane region" description="Helical" evidence="2">
    <location>
        <begin position="470"/>
        <end position="488"/>
    </location>
</feature>
<keyword evidence="2" id="KW-1133">Transmembrane helix</keyword>
<dbReference type="Pfam" id="PF13517">
    <property type="entry name" value="FG-GAP_3"/>
    <property type="match status" value="2"/>
</dbReference>
<reference evidence="3" key="1">
    <citation type="submission" date="2021-02" db="EMBL/GenBank/DDBJ databases">
        <authorList>
            <person name="Nowell W R."/>
        </authorList>
    </citation>
    <scope>NUCLEOTIDE SEQUENCE</scope>
</reference>
<evidence type="ECO:0000313" key="3">
    <source>
        <dbReference type="EMBL" id="CAF1257707.1"/>
    </source>
</evidence>
<dbReference type="InterPro" id="IPR013517">
    <property type="entry name" value="FG-GAP"/>
</dbReference>